<organism evidence="3">
    <name type="scientific">Ixodes ricinus</name>
    <name type="common">Common tick</name>
    <name type="synonym">Acarus ricinus</name>
    <dbReference type="NCBI Taxonomy" id="34613"/>
    <lineage>
        <taxon>Eukaryota</taxon>
        <taxon>Metazoa</taxon>
        <taxon>Ecdysozoa</taxon>
        <taxon>Arthropoda</taxon>
        <taxon>Chelicerata</taxon>
        <taxon>Arachnida</taxon>
        <taxon>Acari</taxon>
        <taxon>Parasitiformes</taxon>
        <taxon>Ixodida</taxon>
        <taxon>Ixodoidea</taxon>
        <taxon>Ixodidae</taxon>
        <taxon>Ixodinae</taxon>
        <taxon>Ixodes</taxon>
    </lineage>
</organism>
<dbReference type="PANTHER" id="PTHR15725:SF14">
    <property type="entry name" value="ZINC FINGER CCCH DOMAIN-CONTAINING PROTEIN 11A"/>
    <property type="match status" value="1"/>
</dbReference>
<sequence>MAANHDRKNDDCYFYFYSTCTKGDDCPFRHCEAALGTETVCPAWKEGNCLKKTCKFRHMESRKNRSQIPCYWENQPSGCRKPHCVFLHSRPRAAIPDVLGQQRAQGLILPVPAPVVASPAEAAAAAAAMVVAAGPKQPDLTATLPQAIEPVVVNFDEGRHGLYQGFLRPAGGMYLGRPAWH</sequence>
<dbReference type="InterPro" id="IPR000571">
    <property type="entry name" value="Znf_CCCH"/>
</dbReference>
<dbReference type="AlphaFoldDB" id="A0A6B0V1J2"/>
<dbReference type="EMBL" id="GIFC01013145">
    <property type="protein sequence ID" value="MXU95228.1"/>
    <property type="molecule type" value="Transcribed_RNA"/>
</dbReference>
<proteinExistence type="predicted"/>
<dbReference type="InterPro" id="IPR041686">
    <property type="entry name" value="Znf-CCCH_3"/>
</dbReference>
<accession>A0A6B0V1J2</accession>
<feature type="domain" description="C3H1-type" evidence="2">
    <location>
        <begin position="35"/>
        <end position="61"/>
    </location>
</feature>
<dbReference type="Gene3D" id="4.10.1000.10">
    <property type="entry name" value="Zinc finger, CCCH-type"/>
    <property type="match status" value="1"/>
</dbReference>
<feature type="zinc finger region" description="C3H1-type" evidence="1">
    <location>
        <begin position="6"/>
        <end position="33"/>
    </location>
</feature>
<dbReference type="FunFam" id="4.10.1000.10:FF:000026">
    <property type="entry name" value="Zinc finger CCCH domain-containing protein 11A"/>
    <property type="match status" value="1"/>
</dbReference>
<keyword evidence="1" id="KW-0862">Zinc</keyword>
<dbReference type="PROSITE" id="PS50103">
    <property type="entry name" value="ZF_C3H1"/>
    <property type="match status" value="2"/>
</dbReference>
<dbReference type="SMART" id="SM00356">
    <property type="entry name" value="ZnF_C3H1"/>
    <property type="match status" value="3"/>
</dbReference>
<dbReference type="GO" id="GO:0008270">
    <property type="term" value="F:zinc ion binding"/>
    <property type="evidence" value="ECO:0007669"/>
    <property type="project" value="UniProtKB-KW"/>
</dbReference>
<dbReference type="Pfam" id="PF15663">
    <property type="entry name" value="zf-CCCH_3"/>
    <property type="match status" value="1"/>
</dbReference>
<evidence type="ECO:0000313" key="3">
    <source>
        <dbReference type="EMBL" id="MXU95228.1"/>
    </source>
</evidence>
<dbReference type="PANTHER" id="PTHR15725">
    <property type="entry name" value="ZN-FINGER, C-X8-C-X5-C-X3-H TYPE-CONTAINING"/>
    <property type="match status" value="1"/>
</dbReference>
<feature type="domain" description="C3H1-type" evidence="2">
    <location>
        <begin position="6"/>
        <end position="33"/>
    </location>
</feature>
<evidence type="ECO:0000259" key="2">
    <source>
        <dbReference type="PROSITE" id="PS50103"/>
    </source>
</evidence>
<protein>
    <recommendedName>
        <fullName evidence="2">C3H1-type domain-containing protein</fullName>
    </recommendedName>
</protein>
<evidence type="ECO:0000256" key="1">
    <source>
        <dbReference type="PROSITE-ProRule" id="PRU00723"/>
    </source>
</evidence>
<reference evidence="3" key="1">
    <citation type="submission" date="2019-12" db="EMBL/GenBank/DDBJ databases">
        <title>An insight into the sialome of adult female Ixodes ricinus ticks feeding for 6 days.</title>
        <authorList>
            <person name="Perner J."/>
            <person name="Ribeiro J.M.C."/>
        </authorList>
    </citation>
    <scope>NUCLEOTIDE SEQUENCE</scope>
    <source>
        <strain evidence="3">Semi-engorged</strain>
        <tissue evidence="3">Salivary glands</tissue>
    </source>
</reference>
<feature type="zinc finger region" description="C3H1-type" evidence="1">
    <location>
        <begin position="35"/>
        <end position="61"/>
    </location>
</feature>
<keyword evidence="1" id="KW-0863">Zinc-finger</keyword>
<name>A0A6B0V1J2_IXORI</name>
<keyword evidence="1" id="KW-0479">Metal-binding</keyword>